<dbReference type="Pfam" id="PF08765">
    <property type="entry name" value="Mor"/>
    <property type="match status" value="1"/>
</dbReference>
<comment type="caution">
    <text evidence="2">The sequence shown here is derived from an EMBL/GenBank/DDBJ whole genome shotgun (WGS) entry which is preliminary data.</text>
</comment>
<reference evidence="2 3" key="1">
    <citation type="journal article" date="2016" name="Front. Microbiol.">
        <title>Genomic Resource of Rice Seed Associated Bacteria.</title>
        <authorList>
            <person name="Midha S."/>
            <person name="Bansal K."/>
            <person name="Sharma S."/>
            <person name="Kumar N."/>
            <person name="Patil P.P."/>
            <person name="Chaudhry V."/>
            <person name="Patil P.B."/>
        </authorList>
    </citation>
    <scope>NUCLEOTIDE SEQUENCE [LARGE SCALE GENOMIC DNA]</scope>
    <source>
        <strain evidence="2 3">NS331</strain>
    </source>
</reference>
<sequence length="77" mass="8827">MAVCYGAQWCDEAAATLVRRIVTRLGGSQVYVPRQTVADRAWRDAQIRERFNGCNIRELARDYGIAERTIRRIVNAE</sequence>
<keyword evidence="3" id="KW-1185">Reference proteome</keyword>
<feature type="domain" description="Mor transcription activator" evidence="1">
    <location>
        <begin position="8"/>
        <end position="75"/>
    </location>
</feature>
<proteinExistence type="predicted"/>
<name>A0A147H032_9BURK</name>
<dbReference type="PANTHER" id="PTHR37812:SF1">
    <property type="entry name" value="MU-LIKE PROPHAGE FLUMU PROTEIN C"/>
    <property type="match status" value="1"/>
</dbReference>
<evidence type="ECO:0000259" key="1">
    <source>
        <dbReference type="Pfam" id="PF08765"/>
    </source>
</evidence>
<evidence type="ECO:0000313" key="2">
    <source>
        <dbReference type="EMBL" id="KTT23269.1"/>
    </source>
</evidence>
<protein>
    <recommendedName>
        <fullName evidence="1">Mor transcription activator domain-containing protein</fullName>
    </recommendedName>
</protein>
<dbReference type="InterPro" id="IPR052411">
    <property type="entry name" value="c-mor_Regulatory_Protein"/>
</dbReference>
<dbReference type="InterPro" id="IPR014875">
    <property type="entry name" value="Mor_transcription_activator"/>
</dbReference>
<dbReference type="Gene3D" id="1.10.10.60">
    <property type="entry name" value="Homeodomain-like"/>
    <property type="match status" value="1"/>
</dbReference>
<gene>
    <name evidence="2" type="ORF">NS331_08515</name>
</gene>
<accession>A0A147H032</accession>
<dbReference type="EMBL" id="LDSL01000051">
    <property type="protein sequence ID" value="KTT23269.1"/>
    <property type="molecule type" value="Genomic_DNA"/>
</dbReference>
<dbReference type="Proteomes" id="UP000072741">
    <property type="component" value="Unassembled WGS sequence"/>
</dbReference>
<evidence type="ECO:0000313" key="3">
    <source>
        <dbReference type="Proteomes" id="UP000072741"/>
    </source>
</evidence>
<dbReference type="AlphaFoldDB" id="A0A147H032"/>
<dbReference type="SUPFAM" id="SSF46689">
    <property type="entry name" value="Homeodomain-like"/>
    <property type="match status" value="1"/>
</dbReference>
<organism evidence="2 3">
    <name type="scientific">Pseudacidovorax intermedius</name>
    <dbReference type="NCBI Taxonomy" id="433924"/>
    <lineage>
        <taxon>Bacteria</taxon>
        <taxon>Pseudomonadati</taxon>
        <taxon>Pseudomonadota</taxon>
        <taxon>Betaproteobacteria</taxon>
        <taxon>Burkholderiales</taxon>
        <taxon>Comamonadaceae</taxon>
        <taxon>Pseudacidovorax</taxon>
    </lineage>
</organism>
<dbReference type="InterPro" id="IPR009057">
    <property type="entry name" value="Homeodomain-like_sf"/>
</dbReference>
<dbReference type="PANTHER" id="PTHR37812">
    <property type="entry name" value="MU-LIKE PROPHAGE FLUMU PROTEIN C"/>
    <property type="match status" value="1"/>
</dbReference>